<dbReference type="EMBL" id="CAJNOL010006148">
    <property type="protein sequence ID" value="CAF1614587.1"/>
    <property type="molecule type" value="Genomic_DNA"/>
</dbReference>
<accession>A0A816BSP9</accession>
<reference evidence="2" key="1">
    <citation type="submission" date="2021-02" db="EMBL/GenBank/DDBJ databases">
        <authorList>
            <person name="Nowell W R."/>
        </authorList>
    </citation>
    <scope>NUCLEOTIDE SEQUENCE</scope>
</reference>
<gene>
    <name evidence="2" type="ORF">JXQ802_LOCUS49805</name>
    <name evidence="1" type="ORF">PYM288_LOCUS33677</name>
</gene>
<sequence length="77" mass="8699">MIALNINAPIGLICHYLLKILDPSLRINMKIQQLNTNTNVPYLLATPGSTFNTEFDYYGQLLAFHFPFDTLIGEQIA</sequence>
<name>A0A816BSP9_9BILA</name>
<evidence type="ECO:0000313" key="3">
    <source>
        <dbReference type="Proteomes" id="UP000663870"/>
    </source>
</evidence>
<dbReference type="Proteomes" id="UP000663870">
    <property type="component" value="Unassembled WGS sequence"/>
</dbReference>
<proteinExistence type="predicted"/>
<comment type="caution">
    <text evidence="2">The sequence shown here is derived from an EMBL/GenBank/DDBJ whole genome shotgun (WGS) entry which is preliminary data.</text>
</comment>
<evidence type="ECO:0000313" key="2">
    <source>
        <dbReference type="EMBL" id="CAF1614587.1"/>
    </source>
</evidence>
<keyword evidence="3" id="KW-1185">Reference proteome</keyword>
<evidence type="ECO:0000313" key="1">
    <source>
        <dbReference type="EMBL" id="CAF1377427.1"/>
    </source>
</evidence>
<dbReference type="Proteomes" id="UP000663854">
    <property type="component" value="Unassembled WGS sequence"/>
</dbReference>
<protein>
    <submittedName>
        <fullName evidence="2">Uncharacterized protein</fullName>
    </submittedName>
</protein>
<dbReference type="AlphaFoldDB" id="A0A816BSP9"/>
<dbReference type="EMBL" id="CAJNOH010004701">
    <property type="protein sequence ID" value="CAF1377427.1"/>
    <property type="molecule type" value="Genomic_DNA"/>
</dbReference>
<organism evidence="2 3">
    <name type="scientific">Rotaria sordida</name>
    <dbReference type="NCBI Taxonomy" id="392033"/>
    <lineage>
        <taxon>Eukaryota</taxon>
        <taxon>Metazoa</taxon>
        <taxon>Spiralia</taxon>
        <taxon>Gnathifera</taxon>
        <taxon>Rotifera</taxon>
        <taxon>Eurotatoria</taxon>
        <taxon>Bdelloidea</taxon>
        <taxon>Philodinida</taxon>
        <taxon>Philodinidae</taxon>
        <taxon>Rotaria</taxon>
    </lineage>
</organism>